<dbReference type="RefSeq" id="WP_103234699.1">
    <property type="nucleotide sequence ID" value="NZ_PPEG02000001.1"/>
</dbReference>
<dbReference type="SUPFAM" id="SSF51126">
    <property type="entry name" value="Pectin lyase-like"/>
    <property type="match status" value="1"/>
</dbReference>
<dbReference type="Gene3D" id="2.160.20.10">
    <property type="entry name" value="Single-stranded right-handed beta-helix, Pectin lyase-like"/>
    <property type="match status" value="1"/>
</dbReference>
<comment type="caution">
    <text evidence="1">The sequence shown here is derived from an EMBL/GenBank/DDBJ whole genome shotgun (WGS) entry which is preliminary data.</text>
</comment>
<name>A0A316X4G7_9FLAO</name>
<dbReference type="EMBL" id="PPEG02000001">
    <property type="protein sequence ID" value="PWN65700.1"/>
    <property type="molecule type" value="Genomic_DNA"/>
</dbReference>
<accession>A0A316X4G7</accession>
<gene>
    <name evidence="1" type="ORF">C1634_002885</name>
</gene>
<proteinExistence type="predicted"/>
<evidence type="ECO:0000313" key="2">
    <source>
        <dbReference type="Proteomes" id="UP000236413"/>
    </source>
</evidence>
<evidence type="ECO:0000313" key="1">
    <source>
        <dbReference type="EMBL" id="PWN65700.1"/>
    </source>
</evidence>
<sequence>MMYTNEFFAVGNAAPNDNLVQLIDSFTGESVTFQKVSTWIDETILVINDPKVLEDEIIYRSRGNDYYVNTVVFSSKRVYVTTFGVKSSYTADQRPAIQKAFDVSSKLGLKLVFPNGHFLINSYSDRAELVIAHANILELRSYLDIEFEEYSVIKVGGFFDDKPFVLFSGFNDTDSAKFKPLYNITMKGRGVIDFSGELSQMRSSYMRRIGFEGGNCTNVDIDGIYWTNGDLTNCISVGWSQNGSKATIQNCIFEDLVKSNEIINNDHSTIYGNVNFLSVHDNVFLGNEQTKLIGCACEIHGSNSSFTNNKVYNYTRMNFVAGIYTEKGNITNISISDNIAEIVNSGVYLWPDKNCTISNVFITSNNVKHIHVQGKGMLYNGGQCLFIIQGKGGKCERVTVTNNTSHILYTEGDYSRYAAGVLASTVSLEVTDNQFIGRSLGFLFDKDHDEINGQYSEYSFIKVSRNHFTAISKLITMVAKRVNYCLISDNASVIPVSTMEDVISITSDFIQSTTIRDNVYISNQPKVEFTPSAVFLADPSNKAKYILSKINTPVPTINGMTSALISPVLSNSHRRVGAMYTIQPTYPFPELFFNAHTFGTTSPLSVRFKVDNMTLFTFSANSSLLSNLIVDL</sequence>
<dbReference type="Proteomes" id="UP000236413">
    <property type="component" value="Unassembled WGS sequence"/>
</dbReference>
<protein>
    <submittedName>
        <fullName evidence="1">Uncharacterized protein</fullName>
    </submittedName>
</protein>
<dbReference type="AlphaFoldDB" id="A0A316X4G7"/>
<reference evidence="1 2" key="1">
    <citation type="submission" date="2018-04" db="EMBL/GenBank/DDBJ databases">
        <title>Chryseobacterium oncorhynchi 701B-08T from rainbow trout, and Chryseobacterium viscerum 687B-08T from diseased fish.</title>
        <authorList>
            <person name="Jeong J.-J."/>
            <person name="Lee Y.J."/>
            <person name="Pathiraja D."/>
            <person name="Park B."/>
            <person name="Choi I.-G."/>
            <person name="Kim K.D."/>
        </authorList>
    </citation>
    <scope>NUCLEOTIDE SEQUENCE [LARGE SCALE GENOMIC DNA]</scope>
    <source>
        <strain evidence="1 2">687B-08</strain>
    </source>
</reference>
<dbReference type="InterPro" id="IPR012334">
    <property type="entry name" value="Pectin_lyas_fold"/>
</dbReference>
<dbReference type="InterPro" id="IPR011050">
    <property type="entry name" value="Pectin_lyase_fold/virulence"/>
</dbReference>
<organism evidence="1 2">
    <name type="scientific">Chryseobacterium viscerum</name>
    <dbReference type="NCBI Taxonomy" id="1037377"/>
    <lineage>
        <taxon>Bacteria</taxon>
        <taxon>Pseudomonadati</taxon>
        <taxon>Bacteroidota</taxon>
        <taxon>Flavobacteriia</taxon>
        <taxon>Flavobacteriales</taxon>
        <taxon>Weeksellaceae</taxon>
        <taxon>Chryseobacterium group</taxon>
        <taxon>Chryseobacterium</taxon>
    </lineage>
</organism>